<reference evidence="1 2" key="2">
    <citation type="journal article" date="2022" name="Mol. Ecol. Resour.">
        <title>The genomes of chicory, endive, great burdock and yacon provide insights into Asteraceae paleo-polyploidization history and plant inulin production.</title>
        <authorList>
            <person name="Fan W."/>
            <person name="Wang S."/>
            <person name="Wang H."/>
            <person name="Wang A."/>
            <person name="Jiang F."/>
            <person name="Liu H."/>
            <person name="Zhao H."/>
            <person name="Xu D."/>
            <person name="Zhang Y."/>
        </authorList>
    </citation>
    <scope>NUCLEOTIDE SEQUENCE [LARGE SCALE GENOMIC DNA]</scope>
    <source>
        <strain evidence="2">cv. Yunnan</strain>
        <tissue evidence="1">Leaves</tissue>
    </source>
</reference>
<organism evidence="1 2">
    <name type="scientific">Smallanthus sonchifolius</name>
    <dbReference type="NCBI Taxonomy" id="185202"/>
    <lineage>
        <taxon>Eukaryota</taxon>
        <taxon>Viridiplantae</taxon>
        <taxon>Streptophyta</taxon>
        <taxon>Embryophyta</taxon>
        <taxon>Tracheophyta</taxon>
        <taxon>Spermatophyta</taxon>
        <taxon>Magnoliopsida</taxon>
        <taxon>eudicotyledons</taxon>
        <taxon>Gunneridae</taxon>
        <taxon>Pentapetalae</taxon>
        <taxon>asterids</taxon>
        <taxon>campanulids</taxon>
        <taxon>Asterales</taxon>
        <taxon>Asteraceae</taxon>
        <taxon>Asteroideae</taxon>
        <taxon>Heliantheae alliance</taxon>
        <taxon>Millerieae</taxon>
        <taxon>Smallanthus</taxon>
    </lineage>
</organism>
<dbReference type="Proteomes" id="UP001056120">
    <property type="component" value="Linkage Group LG18"/>
</dbReference>
<sequence>MSTSANSRSPTATRKHPIYRGIRCRGGKWVSEIREPRKTTRIWLGTYPTAEMAVAAYDVAALSLRGCDAELNFPDLAGSYPLPPMLEPAFIRSAAEAASELVVSFVATGGGEFVDEDAIFSMPNLLIDMADGMMISPPPEIGSDEPSVVDSSDYDNLWSY</sequence>
<accession>A0ACB9ECN4</accession>
<evidence type="ECO:0000313" key="1">
    <source>
        <dbReference type="EMBL" id="KAI3756460.1"/>
    </source>
</evidence>
<gene>
    <name evidence="1" type="ORF">L1987_56281</name>
</gene>
<proteinExistence type="predicted"/>
<keyword evidence="2" id="KW-1185">Reference proteome</keyword>
<name>A0ACB9ECN4_9ASTR</name>
<dbReference type="EMBL" id="CM042035">
    <property type="protein sequence ID" value="KAI3756460.1"/>
    <property type="molecule type" value="Genomic_DNA"/>
</dbReference>
<reference evidence="2" key="1">
    <citation type="journal article" date="2022" name="Mol. Ecol. Resour.">
        <title>The genomes of chicory, endive, great burdock and yacon provide insights into Asteraceae palaeo-polyploidization history and plant inulin production.</title>
        <authorList>
            <person name="Fan W."/>
            <person name="Wang S."/>
            <person name="Wang H."/>
            <person name="Wang A."/>
            <person name="Jiang F."/>
            <person name="Liu H."/>
            <person name="Zhao H."/>
            <person name="Xu D."/>
            <person name="Zhang Y."/>
        </authorList>
    </citation>
    <scope>NUCLEOTIDE SEQUENCE [LARGE SCALE GENOMIC DNA]</scope>
    <source>
        <strain evidence="2">cv. Yunnan</strain>
    </source>
</reference>
<protein>
    <submittedName>
        <fullName evidence="1">Uncharacterized protein</fullName>
    </submittedName>
</protein>
<comment type="caution">
    <text evidence="1">The sequence shown here is derived from an EMBL/GenBank/DDBJ whole genome shotgun (WGS) entry which is preliminary data.</text>
</comment>
<evidence type="ECO:0000313" key="2">
    <source>
        <dbReference type="Proteomes" id="UP001056120"/>
    </source>
</evidence>